<dbReference type="EMBL" id="FXXC01000001">
    <property type="protein sequence ID" value="SMR90838.1"/>
    <property type="molecule type" value="Genomic_DNA"/>
</dbReference>
<comment type="catalytic activity">
    <reaction evidence="11">
        <text>oxaloacetate + H(+) = pyruvate + CO2</text>
        <dbReference type="Rhea" id="RHEA:15641"/>
        <dbReference type="ChEBI" id="CHEBI:15361"/>
        <dbReference type="ChEBI" id="CHEBI:15378"/>
        <dbReference type="ChEBI" id="CHEBI:16452"/>
        <dbReference type="ChEBI" id="CHEBI:16526"/>
        <dbReference type="EC" id="4.1.1.112"/>
    </reaction>
</comment>
<evidence type="ECO:0000256" key="7">
    <source>
        <dbReference type="ARBA" id="ARBA00016549"/>
    </source>
</evidence>
<dbReference type="Gene3D" id="3.50.30.40">
    <property type="entry name" value="Ribonuclease E inhibitor RraA/RraA-like"/>
    <property type="match status" value="1"/>
</dbReference>
<comment type="cofactor">
    <cofactor evidence="2">
        <name>a divalent metal cation</name>
        <dbReference type="ChEBI" id="CHEBI:60240"/>
    </cofactor>
</comment>
<reference evidence="12 13" key="1">
    <citation type="submission" date="2017-05" db="EMBL/GenBank/DDBJ databases">
        <authorList>
            <person name="Varghese N."/>
            <person name="Submissions S."/>
        </authorList>
    </citation>
    <scope>NUCLEOTIDE SEQUENCE [LARGE SCALE GENOMIC DNA]</scope>
    <source>
        <strain evidence="12 13">MACB1020</strain>
    </source>
</reference>
<accession>A0ABY1S595</accession>
<evidence type="ECO:0000256" key="4">
    <source>
        <dbReference type="ARBA" id="ARBA00011233"/>
    </source>
</evidence>
<evidence type="ECO:0000256" key="9">
    <source>
        <dbReference type="ARBA" id="ARBA00030169"/>
    </source>
</evidence>
<evidence type="ECO:0000256" key="3">
    <source>
        <dbReference type="ARBA" id="ARBA00008621"/>
    </source>
</evidence>
<comment type="caution">
    <text evidence="12">The sequence shown here is derived from an EMBL/GenBank/DDBJ whole genome shotgun (WGS) entry which is preliminary data.</text>
</comment>
<evidence type="ECO:0000256" key="5">
    <source>
        <dbReference type="ARBA" id="ARBA00012213"/>
    </source>
</evidence>
<comment type="similarity">
    <text evidence="3">Belongs to the class II aldolase/RraA-like family.</text>
</comment>
<dbReference type="EC" id="4.1.1.112" evidence="6"/>
<sequence>MFDQRENLELIEMFSQLRVADVRDGLDYLLLHHRFSLPYTIKPLFRTKAVGIAKTVRYLPYDGEIPKMTPQEYEKWCGYYYTNICPYHWISEIQKGDFIVIDQSGVDAGLMGSNNSLDGFSRGAVGYVTNGGPRDTDELIIQKIPFWSKFVSQKTVIGRLKFDAMNIPVNIEGVLIKPGDVIVADGDGVVVVPRELAYDVYSFAKKELDNDKVSRRKLYDLMGWEYDETVK</sequence>
<dbReference type="Pfam" id="PF03737">
    <property type="entry name" value="RraA-like"/>
    <property type="match status" value="1"/>
</dbReference>
<evidence type="ECO:0000256" key="8">
    <source>
        <dbReference type="ARBA" id="ARBA00025046"/>
    </source>
</evidence>
<dbReference type="PANTHER" id="PTHR33254:SF16">
    <property type="entry name" value="BLR3842 PROTEIN"/>
    <property type="match status" value="1"/>
</dbReference>
<keyword evidence="13" id="KW-1185">Reference proteome</keyword>
<gene>
    <name evidence="12" type="ORF">SAMN05216240_0052</name>
</gene>
<evidence type="ECO:0000313" key="13">
    <source>
        <dbReference type="Proteomes" id="UP000196803"/>
    </source>
</evidence>
<dbReference type="PANTHER" id="PTHR33254">
    <property type="entry name" value="4-HYDROXY-4-METHYL-2-OXOGLUTARATE ALDOLASE 3-RELATED"/>
    <property type="match status" value="1"/>
</dbReference>
<dbReference type="CDD" id="cd16841">
    <property type="entry name" value="RraA_family"/>
    <property type="match status" value="1"/>
</dbReference>
<dbReference type="InterPro" id="IPR005493">
    <property type="entry name" value="RraA/RraA-like"/>
</dbReference>
<dbReference type="EC" id="4.1.3.17" evidence="5"/>
<evidence type="ECO:0000313" key="12">
    <source>
        <dbReference type="EMBL" id="SMR90838.1"/>
    </source>
</evidence>
<organism evidence="12 13">
    <name type="scientific">Caldicellulosiruptor bescii</name>
    <name type="common">Anaerocellum thermophilum</name>
    <dbReference type="NCBI Taxonomy" id="31899"/>
    <lineage>
        <taxon>Bacteria</taxon>
        <taxon>Bacillati</taxon>
        <taxon>Bacillota</taxon>
        <taxon>Bacillota incertae sedis</taxon>
        <taxon>Caldicellulosiruptorales</taxon>
        <taxon>Caldicellulosiruptoraceae</taxon>
        <taxon>Caldicellulosiruptor</taxon>
    </lineage>
</organism>
<name>A0ABY1S595_CALBS</name>
<dbReference type="RefSeq" id="WP_015906826.1">
    <property type="nucleotide sequence ID" value="NZ_FUZJ01000001.1"/>
</dbReference>
<comment type="catalytic activity">
    <reaction evidence="1">
        <text>4-hydroxy-4-methyl-2-oxoglutarate = 2 pyruvate</text>
        <dbReference type="Rhea" id="RHEA:22748"/>
        <dbReference type="ChEBI" id="CHEBI:15361"/>
        <dbReference type="ChEBI" id="CHEBI:58276"/>
        <dbReference type="EC" id="4.1.3.17"/>
    </reaction>
</comment>
<evidence type="ECO:0000256" key="10">
    <source>
        <dbReference type="ARBA" id="ARBA00032305"/>
    </source>
</evidence>
<evidence type="ECO:0000256" key="2">
    <source>
        <dbReference type="ARBA" id="ARBA00001968"/>
    </source>
</evidence>
<dbReference type="Proteomes" id="UP000196803">
    <property type="component" value="Unassembled WGS sequence"/>
</dbReference>
<dbReference type="InterPro" id="IPR036704">
    <property type="entry name" value="RraA/RraA-like_sf"/>
</dbReference>
<evidence type="ECO:0000256" key="6">
    <source>
        <dbReference type="ARBA" id="ARBA00012947"/>
    </source>
</evidence>
<protein>
    <recommendedName>
        <fullName evidence="7">Putative 4-hydroxy-4-methyl-2-oxoglutarate aldolase</fullName>
        <ecNumber evidence="6">4.1.1.112</ecNumber>
        <ecNumber evidence="5">4.1.3.17</ecNumber>
    </recommendedName>
    <alternativeName>
        <fullName evidence="10">Oxaloacetate decarboxylase</fullName>
    </alternativeName>
    <alternativeName>
        <fullName evidence="9">RraA-like protein</fullName>
    </alternativeName>
</protein>
<proteinExistence type="inferred from homology"/>
<dbReference type="SUPFAM" id="SSF89562">
    <property type="entry name" value="RraA-like"/>
    <property type="match status" value="1"/>
</dbReference>
<comment type="function">
    <text evidence="8">Catalyzes the aldol cleavage of 4-hydroxy-4-methyl-2-oxoglutarate (HMG) into 2 molecules of pyruvate. Also contains a secondary oxaloacetate (OAA) decarboxylase activity due to the common pyruvate enolate transition state formed following C-C bond cleavage in the retro-aldol and decarboxylation reactions.</text>
</comment>
<comment type="subunit">
    <text evidence="4">Homotrimer.</text>
</comment>
<dbReference type="GeneID" id="31771577"/>
<evidence type="ECO:0000256" key="11">
    <source>
        <dbReference type="ARBA" id="ARBA00047973"/>
    </source>
</evidence>
<evidence type="ECO:0000256" key="1">
    <source>
        <dbReference type="ARBA" id="ARBA00001342"/>
    </source>
</evidence>